<protein>
    <recommendedName>
        <fullName evidence="2">Clp R domain-containing protein</fullName>
    </recommendedName>
</protein>
<evidence type="ECO:0000256" key="1">
    <source>
        <dbReference type="PROSITE-ProRule" id="PRU01251"/>
    </source>
</evidence>
<dbReference type="PROSITE" id="PS51903">
    <property type="entry name" value="CLP_R"/>
    <property type="match status" value="1"/>
</dbReference>
<dbReference type="Proteomes" id="UP000214646">
    <property type="component" value="Unassembled WGS sequence"/>
</dbReference>
<gene>
    <name evidence="3" type="ORF">FRUB_00372</name>
</gene>
<sequence length="66" mass="7358">MIEYAREEATGLHHLYIGTEHLLLGLVRVKNEPNIAAEILESLHGVTPDAVRKEVMTILVPEVKKA</sequence>
<dbReference type="InterPro" id="IPR036628">
    <property type="entry name" value="Clp_N_dom_sf"/>
</dbReference>
<dbReference type="EMBL" id="NIDE01000001">
    <property type="protein sequence ID" value="OWK46673.1"/>
    <property type="molecule type" value="Genomic_DNA"/>
</dbReference>
<comment type="caution">
    <text evidence="3">The sequence shown here is derived from an EMBL/GenBank/DDBJ whole genome shotgun (WGS) entry which is preliminary data.</text>
</comment>
<evidence type="ECO:0000313" key="3">
    <source>
        <dbReference type="EMBL" id="OWK46673.1"/>
    </source>
</evidence>
<dbReference type="InterPro" id="IPR004176">
    <property type="entry name" value="Clp_R_N"/>
</dbReference>
<dbReference type="Pfam" id="PF02861">
    <property type="entry name" value="Clp_N"/>
    <property type="match status" value="1"/>
</dbReference>
<accession>A0A225E0E2</accession>
<dbReference type="AlphaFoldDB" id="A0A225E0E2"/>
<reference evidence="4" key="1">
    <citation type="submission" date="2017-06" db="EMBL/GenBank/DDBJ databases">
        <title>Genome analysis of Fimbriiglobus ruber SP5, the first member of the order Planctomycetales with confirmed chitinolytic capability.</title>
        <authorList>
            <person name="Ravin N.V."/>
            <person name="Rakitin A.L."/>
            <person name="Ivanova A.A."/>
            <person name="Beletsky A.V."/>
            <person name="Kulichevskaya I.S."/>
            <person name="Mardanov A.V."/>
            <person name="Dedysh S.N."/>
        </authorList>
    </citation>
    <scope>NUCLEOTIDE SEQUENCE [LARGE SCALE GENOMIC DNA]</scope>
    <source>
        <strain evidence="4">SP5</strain>
    </source>
</reference>
<proteinExistence type="predicted"/>
<dbReference type="Gene3D" id="1.10.1780.10">
    <property type="entry name" value="Clp, N-terminal domain"/>
    <property type="match status" value="1"/>
</dbReference>
<evidence type="ECO:0000259" key="2">
    <source>
        <dbReference type="PROSITE" id="PS51903"/>
    </source>
</evidence>
<keyword evidence="4" id="KW-1185">Reference proteome</keyword>
<keyword evidence="1" id="KW-0677">Repeat</keyword>
<feature type="domain" description="Clp R" evidence="2">
    <location>
        <begin position="1"/>
        <end position="66"/>
    </location>
</feature>
<organism evidence="3 4">
    <name type="scientific">Fimbriiglobus ruber</name>
    <dbReference type="NCBI Taxonomy" id="1908690"/>
    <lineage>
        <taxon>Bacteria</taxon>
        <taxon>Pseudomonadati</taxon>
        <taxon>Planctomycetota</taxon>
        <taxon>Planctomycetia</taxon>
        <taxon>Gemmatales</taxon>
        <taxon>Gemmataceae</taxon>
        <taxon>Fimbriiglobus</taxon>
    </lineage>
</organism>
<evidence type="ECO:0000313" key="4">
    <source>
        <dbReference type="Proteomes" id="UP000214646"/>
    </source>
</evidence>
<name>A0A225E0E2_9BACT</name>
<dbReference type="SUPFAM" id="SSF81923">
    <property type="entry name" value="Double Clp-N motif"/>
    <property type="match status" value="1"/>
</dbReference>